<keyword evidence="1" id="KW-0175">Coiled coil</keyword>
<feature type="coiled-coil region" evidence="1">
    <location>
        <begin position="125"/>
        <end position="163"/>
    </location>
</feature>
<evidence type="ECO:0000313" key="4">
    <source>
        <dbReference type="Proteomes" id="UP000235598"/>
    </source>
</evidence>
<organism evidence="3 4">
    <name type="scientific">Brevibacterium paucivorans</name>
    <dbReference type="NCBI Taxonomy" id="170994"/>
    <lineage>
        <taxon>Bacteria</taxon>
        <taxon>Bacillati</taxon>
        <taxon>Actinomycetota</taxon>
        <taxon>Actinomycetes</taxon>
        <taxon>Micrococcales</taxon>
        <taxon>Brevibacteriaceae</taxon>
        <taxon>Brevibacterium</taxon>
    </lineage>
</organism>
<sequence>MSDSPAPKPRPIPRPGATPQPGTQPVAPVARDRKAELEKARAFGRVDENNTVFVKVVGGEREVGQYPDADHEQALNYFAKKYLELVESADLLDERLKAGANGETIRQAAVKQREALADALVVGDLNALETSLTELEERAKVAHAQQQKQHEQAREEGRQARAAIVEEAESIAGTDPARVQWKNSSKRMNELFDRWKELQSTTPRLPKDQDQELWGRFSKARNSFDRHRREFFNELDKRSAEGKRIKEGIVAEAESLSNSTDWRETAAKYRKLVDKWKAAPRARRKEDDALWARFRAAQDVFFNARNAQNEALDAEYQENLKVKEELLEQARALLPIEDIEATRTKLRTIQEKWEDAGRVPRADVSRMEGGLREVERALADAENDEWKRTNPETKARTSGVMAQLEDALEDLRKELEAAREKGDSKRIAQAEEALNTKQAWYDQLSKTAQELG</sequence>
<dbReference type="EMBL" id="PNHK01000001">
    <property type="protein sequence ID" value="PMD06484.1"/>
    <property type="molecule type" value="Genomic_DNA"/>
</dbReference>
<dbReference type="InterPro" id="IPR007139">
    <property type="entry name" value="DUF349"/>
</dbReference>
<dbReference type="Proteomes" id="UP000235598">
    <property type="component" value="Unassembled WGS sequence"/>
</dbReference>
<name>A0A2N6VQS3_9MICO</name>
<evidence type="ECO:0000256" key="2">
    <source>
        <dbReference type="SAM" id="MobiDB-lite"/>
    </source>
</evidence>
<feature type="coiled-coil region" evidence="1">
    <location>
        <begin position="364"/>
        <end position="428"/>
    </location>
</feature>
<evidence type="ECO:0000256" key="1">
    <source>
        <dbReference type="SAM" id="Coils"/>
    </source>
</evidence>
<evidence type="ECO:0000313" key="3">
    <source>
        <dbReference type="EMBL" id="PMD06484.1"/>
    </source>
</evidence>
<dbReference type="AlphaFoldDB" id="A0A2N6VQS3"/>
<gene>
    <name evidence="3" type="ORF">CJ199_03720</name>
</gene>
<proteinExistence type="predicted"/>
<reference evidence="3 4" key="1">
    <citation type="submission" date="2017-09" db="EMBL/GenBank/DDBJ databases">
        <title>Bacterial strain isolated from the female urinary microbiota.</title>
        <authorList>
            <person name="Thomas-White K."/>
            <person name="Kumar N."/>
            <person name="Forster S."/>
            <person name="Putonti C."/>
            <person name="Lawley T."/>
            <person name="Wolfe A.J."/>
        </authorList>
    </citation>
    <scope>NUCLEOTIDE SEQUENCE [LARGE SCALE GENOMIC DNA]</scope>
    <source>
        <strain evidence="3 4">UMB1301</strain>
    </source>
</reference>
<feature type="compositionally biased region" description="Pro residues" evidence="2">
    <location>
        <begin position="1"/>
        <end position="18"/>
    </location>
</feature>
<feature type="region of interest" description="Disordered" evidence="2">
    <location>
        <begin position="1"/>
        <end position="33"/>
    </location>
</feature>
<protein>
    <submittedName>
        <fullName evidence="3">DUF349 domain-containing protein</fullName>
    </submittedName>
</protein>
<dbReference type="Pfam" id="PF03993">
    <property type="entry name" value="DUF349"/>
    <property type="match status" value="3"/>
</dbReference>
<dbReference type="RefSeq" id="WP_102238129.1">
    <property type="nucleotide sequence ID" value="NZ_PNHK01000001.1"/>
</dbReference>
<accession>A0A2N6VQS3</accession>
<dbReference type="OrthoDB" id="5422202at2"/>
<comment type="caution">
    <text evidence="3">The sequence shown here is derived from an EMBL/GenBank/DDBJ whole genome shotgun (WGS) entry which is preliminary data.</text>
</comment>